<keyword evidence="4" id="KW-1185">Reference proteome</keyword>
<dbReference type="InterPro" id="IPR041072">
    <property type="entry name" value="FAA_hydro_N"/>
</dbReference>
<dbReference type="Pfam" id="PF01557">
    <property type="entry name" value="FAA_hydrolase"/>
    <property type="match status" value="1"/>
</dbReference>
<accession>A0A2S9KGK8</accession>
<dbReference type="OrthoDB" id="9775905at2"/>
<organism evidence="3 4">
    <name type="scientific">Malikia spinosa</name>
    <dbReference type="NCBI Taxonomy" id="86180"/>
    <lineage>
        <taxon>Bacteria</taxon>
        <taxon>Pseudomonadati</taxon>
        <taxon>Pseudomonadota</taxon>
        <taxon>Betaproteobacteria</taxon>
        <taxon>Burkholderiales</taxon>
        <taxon>Comamonadaceae</taxon>
        <taxon>Malikia</taxon>
    </lineage>
</organism>
<keyword evidence="3" id="KW-0378">Hydrolase</keyword>
<dbReference type="Pfam" id="PF18288">
    <property type="entry name" value="FAA_hydro_N_2"/>
    <property type="match status" value="1"/>
</dbReference>
<evidence type="ECO:0000259" key="1">
    <source>
        <dbReference type="Pfam" id="PF01557"/>
    </source>
</evidence>
<dbReference type="Proteomes" id="UP000238326">
    <property type="component" value="Unassembled WGS sequence"/>
</dbReference>
<dbReference type="Gene3D" id="3.90.850.10">
    <property type="entry name" value="Fumarylacetoacetase-like, C-terminal domain"/>
    <property type="match status" value="1"/>
</dbReference>
<dbReference type="InterPro" id="IPR011234">
    <property type="entry name" value="Fumarylacetoacetase-like_C"/>
</dbReference>
<proteinExistence type="predicted"/>
<gene>
    <name evidence="3" type="ORF">C6P61_04415</name>
</gene>
<evidence type="ECO:0000313" key="4">
    <source>
        <dbReference type="Proteomes" id="UP000238326"/>
    </source>
</evidence>
<name>A0A2S9KGK8_9BURK</name>
<dbReference type="InterPro" id="IPR036663">
    <property type="entry name" value="Fumarylacetoacetase_C_sf"/>
</dbReference>
<dbReference type="SUPFAM" id="SSF56529">
    <property type="entry name" value="FAH"/>
    <property type="match status" value="1"/>
</dbReference>
<dbReference type="RefSeq" id="WP_105728724.1">
    <property type="nucleotide sequence ID" value="NZ_PVLR01000012.1"/>
</dbReference>
<feature type="domain" description="Fumarylacetoacetase N-terminal" evidence="2">
    <location>
        <begin position="1"/>
        <end position="78"/>
    </location>
</feature>
<feature type="domain" description="Fumarylacetoacetase-like C-terminal" evidence="1">
    <location>
        <begin position="105"/>
        <end position="283"/>
    </location>
</feature>
<dbReference type="AlphaFoldDB" id="A0A2S9KGK8"/>
<dbReference type="GO" id="GO:0016787">
    <property type="term" value="F:hydrolase activity"/>
    <property type="evidence" value="ECO:0007669"/>
    <property type="project" value="UniProtKB-KW"/>
</dbReference>
<reference evidence="3 4" key="1">
    <citation type="submission" date="2018-03" db="EMBL/GenBank/DDBJ databases">
        <title>Comparative genomics illustrates the genes involved in a hyperalkaliphilic mechanisms of Serpentinomonas isolated from highly-alkaline calcium-rich serpentinized springs.</title>
        <authorList>
            <person name="Suzuki S."/>
            <person name="Ishii S."/>
            <person name="Walworth N."/>
            <person name="Bird L."/>
            <person name="Kuenen J.G."/>
            <person name="Nealson K.H."/>
        </authorList>
    </citation>
    <scope>NUCLEOTIDE SEQUENCE [LARGE SCALE GENOMIC DNA]</scope>
    <source>
        <strain evidence="3 4">83</strain>
    </source>
</reference>
<sequence length="289" mass="30608">MKLASYKDGSRDGQLLVVSRDLRSAHYATGAAHTLQQALDDWNFIAPQLQDLYVALNQGRARHAFAFEPARCMAPLPRAFQWVAVDPAPLAQAQATTGLSRLRQGSGDAFLGPCDDMPWHDPALAAECAAGLAVVCGDLPARANPEQALDAIRLLLLVNDWCGRESSAGKAARGAGTAPAWPGTAFSPVAVTLDELGSAWQRGRLQLPLQLTRNGQSLGTCEPDSSALHFGQWLSLLCRQRPLAAGTVLGCTVLPSPVLEEGDQLRVEISSPDGQSLFGAIAQTLALPA</sequence>
<protein>
    <submittedName>
        <fullName evidence="3">Fumarylacetoacetate hydrolase</fullName>
    </submittedName>
</protein>
<dbReference type="PANTHER" id="PTHR43211:SF1">
    <property type="entry name" value="BLL6422 PROTEIN"/>
    <property type="match status" value="1"/>
</dbReference>
<comment type="caution">
    <text evidence="3">The sequence shown here is derived from an EMBL/GenBank/DDBJ whole genome shotgun (WGS) entry which is preliminary data.</text>
</comment>
<dbReference type="PANTHER" id="PTHR43211">
    <property type="entry name" value="FUMARYLACETOACETATE HYDROLASE"/>
    <property type="match status" value="1"/>
</dbReference>
<evidence type="ECO:0000259" key="2">
    <source>
        <dbReference type="Pfam" id="PF18288"/>
    </source>
</evidence>
<dbReference type="EMBL" id="PVLR01000012">
    <property type="protein sequence ID" value="PRD69566.1"/>
    <property type="molecule type" value="Genomic_DNA"/>
</dbReference>
<evidence type="ECO:0000313" key="3">
    <source>
        <dbReference type="EMBL" id="PRD69566.1"/>
    </source>
</evidence>